<protein>
    <submittedName>
        <fullName evidence="3">Ketopantoate reductase PanG</fullName>
        <ecNumber evidence="3">1.1.1.169</ecNumber>
    </submittedName>
</protein>
<reference evidence="3" key="1">
    <citation type="submission" date="2020-02" db="EMBL/GenBank/DDBJ databases">
        <authorList>
            <person name="Meier V. D."/>
        </authorList>
    </citation>
    <scope>NUCLEOTIDE SEQUENCE</scope>
    <source>
        <strain evidence="3">AVDCRST_MAG89</strain>
    </source>
</reference>
<dbReference type="GO" id="GO:0008677">
    <property type="term" value="F:2-dehydropantoate 2-reductase activity"/>
    <property type="evidence" value="ECO:0007669"/>
    <property type="project" value="UniProtKB-EC"/>
</dbReference>
<evidence type="ECO:0000259" key="2">
    <source>
        <dbReference type="Pfam" id="PF10728"/>
    </source>
</evidence>
<dbReference type="AlphaFoldDB" id="A0A6J4K311"/>
<sequence>MSADRLWIVGAGRLGLALGLALHRSGAVASLAYSGRRASAPEHPLFAGDPPFASYQATLAVPREPPTGILLAVPDSAIGEVAAALAGLTLPPGVPVLHASGALSVDVLAALSARGHPVGGVHALAAVADPVAGADRLRGATFGVEGEGEARGLAERIVRGCGGRALAVPSAGKPLYHAAAVFAANYAVVLLGVAERLMGEAGVPPEEARAALAGLAAGTVENVAERGPAAALTGPVARGDAETVRLHLARLSGADRPLYCLLAREALGLARDAGLAPDAAARVEEEVRECGSA</sequence>
<dbReference type="Pfam" id="PF10727">
    <property type="entry name" value="Rossmann-like"/>
    <property type="match status" value="1"/>
</dbReference>
<feature type="domain" description="Putative oxidoreductase/dehydrogenase Rossmann-like" evidence="1">
    <location>
        <begin position="7"/>
        <end position="115"/>
    </location>
</feature>
<dbReference type="InterPro" id="IPR036291">
    <property type="entry name" value="NAD(P)-bd_dom_sf"/>
</dbReference>
<keyword evidence="3" id="KW-0560">Oxidoreductase</keyword>
<dbReference type="InterPro" id="IPR018931">
    <property type="entry name" value="DUF2520"/>
</dbReference>
<evidence type="ECO:0000259" key="1">
    <source>
        <dbReference type="Pfam" id="PF10727"/>
    </source>
</evidence>
<dbReference type="Pfam" id="PF10728">
    <property type="entry name" value="DUF2520"/>
    <property type="match status" value="1"/>
</dbReference>
<dbReference type="EC" id="1.1.1.169" evidence="3"/>
<dbReference type="PANTHER" id="PTHR40459">
    <property type="entry name" value="CONSERVED HYPOTHETICAL ALANINE AND LEUCINE RICH PROTEIN"/>
    <property type="match status" value="1"/>
</dbReference>
<organism evidence="3">
    <name type="scientific">uncultured Gemmatimonadota bacterium</name>
    <dbReference type="NCBI Taxonomy" id="203437"/>
    <lineage>
        <taxon>Bacteria</taxon>
        <taxon>Pseudomonadati</taxon>
        <taxon>Gemmatimonadota</taxon>
        <taxon>environmental samples</taxon>
    </lineage>
</organism>
<feature type="domain" description="DUF2520" evidence="2">
    <location>
        <begin position="141"/>
        <end position="265"/>
    </location>
</feature>
<dbReference type="EMBL" id="CADCTV010000007">
    <property type="protein sequence ID" value="CAA9294419.1"/>
    <property type="molecule type" value="Genomic_DNA"/>
</dbReference>
<gene>
    <name evidence="3" type="ORF">AVDCRST_MAG89-35</name>
</gene>
<accession>A0A6J4K311</accession>
<dbReference type="SUPFAM" id="SSF51735">
    <property type="entry name" value="NAD(P)-binding Rossmann-fold domains"/>
    <property type="match status" value="1"/>
</dbReference>
<dbReference type="InterPro" id="IPR019665">
    <property type="entry name" value="OxRdtase/DH_put_Rossmann_dom"/>
</dbReference>
<name>A0A6J4K311_9BACT</name>
<proteinExistence type="predicted"/>
<dbReference type="Gene3D" id="3.40.50.720">
    <property type="entry name" value="NAD(P)-binding Rossmann-like Domain"/>
    <property type="match status" value="1"/>
</dbReference>
<dbReference type="Gene3D" id="1.10.1040.20">
    <property type="entry name" value="ProC-like, C-terminal domain"/>
    <property type="match status" value="1"/>
</dbReference>
<dbReference type="InterPro" id="IPR008927">
    <property type="entry name" value="6-PGluconate_DH-like_C_sf"/>
</dbReference>
<dbReference type="InterPro" id="IPR037108">
    <property type="entry name" value="TM1727-like_C_sf"/>
</dbReference>
<dbReference type="SUPFAM" id="SSF48179">
    <property type="entry name" value="6-phosphogluconate dehydrogenase C-terminal domain-like"/>
    <property type="match status" value="1"/>
</dbReference>
<evidence type="ECO:0000313" key="3">
    <source>
        <dbReference type="EMBL" id="CAA9294419.1"/>
    </source>
</evidence>
<dbReference type="PANTHER" id="PTHR40459:SF1">
    <property type="entry name" value="CONSERVED HYPOTHETICAL ALANINE AND LEUCINE RICH PROTEIN"/>
    <property type="match status" value="1"/>
</dbReference>